<dbReference type="PANTHER" id="PTHR39200:SF1">
    <property type="entry name" value="AUTO-TRANSPORTER ADHESIN HEAD GIN DOMAIN-CONTAINING PROTEIN-RELATED"/>
    <property type="match status" value="1"/>
</dbReference>
<dbReference type="EMBL" id="JASJOT010000009">
    <property type="protein sequence ID" value="MDJ1494431.1"/>
    <property type="molecule type" value="Genomic_DNA"/>
</dbReference>
<feature type="chain" id="PRO_5042196851" evidence="1">
    <location>
        <begin position="21"/>
        <end position="241"/>
    </location>
</feature>
<evidence type="ECO:0000313" key="5">
    <source>
        <dbReference type="Proteomes" id="UP001228581"/>
    </source>
</evidence>
<dbReference type="Proteomes" id="UP001241110">
    <property type="component" value="Unassembled WGS sequence"/>
</dbReference>
<dbReference type="EMBL" id="JASJOS010000010">
    <property type="protein sequence ID" value="MDJ1483320.1"/>
    <property type="molecule type" value="Genomic_DNA"/>
</dbReference>
<dbReference type="AlphaFoldDB" id="A0AAE3QTS4"/>
<comment type="caution">
    <text evidence="3">The sequence shown here is derived from an EMBL/GenBank/DDBJ whole genome shotgun (WGS) entry which is preliminary data.</text>
</comment>
<evidence type="ECO:0000313" key="4">
    <source>
        <dbReference type="EMBL" id="MDJ1494431.1"/>
    </source>
</evidence>
<evidence type="ECO:0000313" key="6">
    <source>
        <dbReference type="Proteomes" id="UP001241110"/>
    </source>
</evidence>
<proteinExistence type="predicted"/>
<protein>
    <submittedName>
        <fullName evidence="3">Head GIN domain-containing protein</fullName>
    </submittedName>
</protein>
<dbReference type="RefSeq" id="WP_313983037.1">
    <property type="nucleotide sequence ID" value="NZ_JASJOR010000012.1"/>
</dbReference>
<evidence type="ECO:0000313" key="3">
    <source>
        <dbReference type="EMBL" id="MDJ1483320.1"/>
    </source>
</evidence>
<keyword evidence="1" id="KW-0732">Signal</keyword>
<dbReference type="PANTHER" id="PTHR39200">
    <property type="entry name" value="HYPOTHETICAL EXPORTED PROTEIN"/>
    <property type="match status" value="1"/>
</dbReference>
<accession>A0AAE3QTS4</accession>
<feature type="domain" description="Putative auto-transporter adhesin head GIN" evidence="2">
    <location>
        <begin position="43"/>
        <end position="225"/>
    </location>
</feature>
<dbReference type="InterPro" id="IPR021255">
    <property type="entry name" value="DUF2807"/>
</dbReference>
<gene>
    <name evidence="3" type="ORF">QNI16_22670</name>
    <name evidence="4" type="ORF">QNI19_15915</name>
</gene>
<evidence type="ECO:0000259" key="2">
    <source>
        <dbReference type="Pfam" id="PF10988"/>
    </source>
</evidence>
<dbReference type="Proteomes" id="UP001228581">
    <property type="component" value="Unassembled WGS sequence"/>
</dbReference>
<sequence length="241" mass="26266">MKTKSLIYSICLFVLLSFTACEPWEVVRGSGAVITETRSVGTFNQIDVSSDIEVYLTQGPGQPLHVEGQDNILNVLETYVRNNKLVIQYQRGVTVRSHEPVRIYITTPQLEEIHVSGSAYVEGMTNWTVNDFDLSVSGSGKMEMTLLDADEVETDISGSGNIYLQGDCREHDIEISGSGDVHAFDLISKDANVHISGSGNCELTVQSQLEAHISGSGTVRYKGHPTIRTNISGSGKVINAE</sequence>
<feature type="signal peptide" evidence="1">
    <location>
        <begin position="1"/>
        <end position="20"/>
    </location>
</feature>
<name>A0AAE3QTS4_9BACT</name>
<evidence type="ECO:0000256" key="1">
    <source>
        <dbReference type="SAM" id="SignalP"/>
    </source>
</evidence>
<reference evidence="3 5" key="1">
    <citation type="submission" date="2023-05" db="EMBL/GenBank/DDBJ databases">
        <authorList>
            <person name="Zhang X."/>
        </authorList>
    </citation>
    <scope>NUCLEOTIDE SEQUENCE</scope>
    <source>
        <strain evidence="4 5">DM2B3-1</strain>
        <strain evidence="3">YF14B1</strain>
    </source>
</reference>
<dbReference type="PROSITE" id="PS51257">
    <property type="entry name" value="PROKAR_LIPOPROTEIN"/>
    <property type="match status" value="1"/>
</dbReference>
<dbReference type="Gene3D" id="2.160.20.120">
    <property type="match status" value="1"/>
</dbReference>
<dbReference type="Pfam" id="PF10988">
    <property type="entry name" value="DUF2807"/>
    <property type="match status" value="1"/>
</dbReference>
<keyword evidence="5" id="KW-1185">Reference proteome</keyword>
<organism evidence="3 6">
    <name type="scientific">Xanthocytophaga flava</name>
    <dbReference type="NCBI Taxonomy" id="3048013"/>
    <lineage>
        <taxon>Bacteria</taxon>
        <taxon>Pseudomonadati</taxon>
        <taxon>Bacteroidota</taxon>
        <taxon>Cytophagia</taxon>
        <taxon>Cytophagales</taxon>
        <taxon>Rhodocytophagaceae</taxon>
        <taxon>Xanthocytophaga</taxon>
    </lineage>
</organism>